<name>A0A6S7B8Q6_9BURK</name>
<feature type="domain" description="ABC transporter" evidence="11">
    <location>
        <begin position="265"/>
        <end position="510"/>
    </location>
</feature>
<keyword evidence="3" id="KW-1003">Cell membrane</keyword>
<keyword evidence="9" id="KW-1278">Translocase</keyword>
<sequence>MESSGRLHAHLPDARAEVLRLSNVTKRFPGVLALDGVSFELRRGEVHAVCGENGAGKSTLMKVISGQYLPDEGTIVYKGKECRFASSLEAQAAGIAIIHQELNLVPHLSVAENIFLAREPRRAIFVDRARLRIDAQRCLDRLGVDIKPGTLVRTLSVAQQQMVEIAKALSLDAEVLIMDEPTSSLTESETSQLFKIIHELKRADVAIVYISHRLDEMAEIVDRVTVMRDGRYISTDRFSETSVDEVVSRMVGRSLEDKFPQRTSVPTQEVLFSADALVRTNVFGPVSFTLRRGEILGFAGLMGAGRTEVARAIFGADSLDSGTVKLGDETLAIRSPIDAIRHGIAYLSEDRKANGLSVKMPVASNVTLANMDAVSSRGGFIRFAEEAAVAQRYVDMLGIRTPSVKQIARNLSGGNQQKVVISKWLFRDSRVLFFDEPTRGIDVGAKFAIYELLDKLAAQGIGIVMISSELPEILGMTDRVAVFHEGELVTLLDTRQTSQEEIMHYASGRQGASQ</sequence>
<dbReference type="SUPFAM" id="SSF52540">
    <property type="entry name" value="P-loop containing nucleoside triphosphate hydrolases"/>
    <property type="match status" value="2"/>
</dbReference>
<keyword evidence="4" id="KW-0997">Cell inner membrane</keyword>
<keyword evidence="13" id="KW-1185">Reference proteome</keyword>
<evidence type="ECO:0000256" key="10">
    <source>
        <dbReference type="ARBA" id="ARBA00023136"/>
    </source>
</evidence>
<dbReference type="GO" id="GO:0005524">
    <property type="term" value="F:ATP binding"/>
    <property type="evidence" value="ECO:0007669"/>
    <property type="project" value="UniProtKB-KW"/>
</dbReference>
<reference evidence="12 13" key="1">
    <citation type="submission" date="2020-04" db="EMBL/GenBank/DDBJ databases">
        <authorList>
            <person name="De Canck E."/>
        </authorList>
    </citation>
    <scope>NUCLEOTIDE SEQUENCE [LARGE SCALE GENOMIC DNA]</scope>
    <source>
        <strain evidence="12 13">LMG 28138</strain>
    </source>
</reference>
<dbReference type="SMART" id="SM00382">
    <property type="entry name" value="AAA"/>
    <property type="match status" value="2"/>
</dbReference>
<keyword evidence="5" id="KW-0762">Sugar transport</keyword>
<keyword evidence="8 12" id="KW-0067">ATP-binding</keyword>
<evidence type="ECO:0000256" key="6">
    <source>
        <dbReference type="ARBA" id="ARBA00022737"/>
    </source>
</evidence>
<dbReference type="CDD" id="cd03215">
    <property type="entry name" value="ABC_Carb_Monos_II"/>
    <property type="match status" value="1"/>
</dbReference>
<accession>A0A6S7B8Q6</accession>
<keyword evidence="2" id="KW-0813">Transport</keyword>
<dbReference type="AlphaFoldDB" id="A0A6S7B8Q6"/>
<evidence type="ECO:0000259" key="11">
    <source>
        <dbReference type="PROSITE" id="PS50893"/>
    </source>
</evidence>
<dbReference type="GO" id="GO:0005886">
    <property type="term" value="C:plasma membrane"/>
    <property type="evidence" value="ECO:0007669"/>
    <property type="project" value="UniProtKB-SubCell"/>
</dbReference>
<feature type="domain" description="ABC transporter" evidence="11">
    <location>
        <begin position="19"/>
        <end position="254"/>
    </location>
</feature>
<keyword evidence="7" id="KW-0547">Nucleotide-binding</keyword>
<evidence type="ECO:0000313" key="13">
    <source>
        <dbReference type="Proteomes" id="UP000494115"/>
    </source>
</evidence>
<dbReference type="PROSITE" id="PS00211">
    <property type="entry name" value="ABC_TRANSPORTER_1"/>
    <property type="match status" value="1"/>
</dbReference>
<evidence type="ECO:0000256" key="5">
    <source>
        <dbReference type="ARBA" id="ARBA00022597"/>
    </source>
</evidence>
<evidence type="ECO:0000256" key="4">
    <source>
        <dbReference type="ARBA" id="ARBA00022519"/>
    </source>
</evidence>
<dbReference type="CDD" id="cd03216">
    <property type="entry name" value="ABC_Carb_Monos_I"/>
    <property type="match status" value="1"/>
</dbReference>
<dbReference type="PANTHER" id="PTHR43790">
    <property type="entry name" value="CARBOHYDRATE TRANSPORT ATP-BINDING PROTEIN MG119-RELATED"/>
    <property type="match status" value="1"/>
</dbReference>
<dbReference type="Pfam" id="PF00005">
    <property type="entry name" value="ABC_tran"/>
    <property type="match status" value="2"/>
</dbReference>
<gene>
    <name evidence="12" type="primary">rbsA_6</name>
    <name evidence="12" type="ORF">LMG28138_03201</name>
</gene>
<evidence type="ECO:0000256" key="3">
    <source>
        <dbReference type="ARBA" id="ARBA00022475"/>
    </source>
</evidence>
<dbReference type="FunFam" id="3.40.50.300:FF:000127">
    <property type="entry name" value="Ribose import ATP-binding protein RbsA"/>
    <property type="match status" value="1"/>
</dbReference>
<keyword evidence="10" id="KW-0472">Membrane</keyword>
<dbReference type="Proteomes" id="UP000494115">
    <property type="component" value="Unassembled WGS sequence"/>
</dbReference>
<comment type="subcellular location">
    <subcellularLocation>
        <location evidence="1">Cell membrane</location>
        <topology evidence="1">Peripheral membrane protein</topology>
    </subcellularLocation>
</comment>
<dbReference type="PROSITE" id="PS50893">
    <property type="entry name" value="ABC_TRANSPORTER_2"/>
    <property type="match status" value="2"/>
</dbReference>
<dbReference type="InterPro" id="IPR050107">
    <property type="entry name" value="ABC_carbohydrate_import_ATPase"/>
</dbReference>
<dbReference type="Gene3D" id="3.40.50.300">
    <property type="entry name" value="P-loop containing nucleotide triphosphate hydrolases"/>
    <property type="match status" value="2"/>
</dbReference>
<evidence type="ECO:0000256" key="8">
    <source>
        <dbReference type="ARBA" id="ARBA00022840"/>
    </source>
</evidence>
<keyword evidence="6" id="KW-0677">Repeat</keyword>
<dbReference type="InterPro" id="IPR003593">
    <property type="entry name" value="AAA+_ATPase"/>
</dbReference>
<dbReference type="InterPro" id="IPR027417">
    <property type="entry name" value="P-loop_NTPase"/>
</dbReference>
<evidence type="ECO:0000256" key="9">
    <source>
        <dbReference type="ARBA" id="ARBA00022967"/>
    </source>
</evidence>
<dbReference type="PANTHER" id="PTHR43790:SF3">
    <property type="entry name" value="D-ALLOSE IMPORT ATP-BINDING PROTEIN ALSA-RELATED"/>
    <property type="match status" value="1"/>
</dbReference>
<evidence type="ECO:0000256" key="1">
    <source>
        <dbReference type="ARBA" id="ARBA00004202"/>
    </source>
</evidence>
<evidence type="ECO:0000256" key="2">
    <source>
        <dbReference type="ARBA" id="ARBA00022448"/>
    </source>
</evidence>
<evidence type="ECO:0000256" key="7">
    <source>
        <dbReference type="ARBA" id="ARBA00022741"/>
    </source>
</evidence>
<dbReference type="InterPro" id="IPR017871">
    <property type="entry name" value="ABC_transporter-like_CS"/>
</dbReference>
<dbReference type="GO" id="GO:0016887">
    <property type="term" value="F:ATP hydrolysis activity"/>
    <property type="evidence" value="ECO:0007669"/>
    <property type="project" value="InterPro"/>
</dbReference>
<dbReference type="EMBL" id="CADIKM010000014">
    <property type="protein sequence ID" value="CAB3791636.1"/>
    <property type="molecule type" value="Genomic_DNA"/>
</dbReference>
<proteinExistence type="predicted"/>
<protein>
    <submittedName>
        <fullName evidence="12">Ribose import ATP-binding protein RbsA</fullName>
    </submittedName>
</protein>
<evidence type="ECO:0000313" key="12">
    <source>
        <dbReference type="EMBL" id="CAB3791636.1"/>
    </source>
</evidence>
<organism evidence="12 13">
    <name type="scientific">Pararobbsia alpina</name>
    <dbReference type="NCBI Taxonomy" id="621374"/>
    <lineage>
        <taxon>Bacteria</taxon>
        <taxon>Pseudomonadati</taxon>
        <taxon>Pseudomonadota</taxon>
        <taxon>Betaproteobacteria</taxon>
        <taxon>Burkholderiales</taxon>
        <taxon>Burkholderiaceae</taxon>
        <taxon>Pararobbsia</taxon>
    </lineage>
</organism>
<dbReference type="InterPro" id="IPR003439">
    <property type="entry name" value="ABC_transporter-like_ATP-bd"/>
</dbReference>